<keyword evidence="1" id="KW-0645">Protease</keyword>
<reference evidence="1" key="2">
    <citation type="journal article" date="2023" name="BMC Genomics">
        <title>Pest status, molecular evolution, and epigenetic factors derived from the genome assembly of Frankliniella fusca, a thysanopteran phytovirus vector.</title>
        <authorList>
            <person name="Catto M.A."/>
            <person name="Labadie P.E."/>
            <person name="Jacobson A.L."/>
            <person name="Kennedy G.G."/>
            <person name="Srinivasan R."/>
            <person name="Hunt B.G."/>
        </authorList>
    </citation>
    <scope>NUCLEOTIDE SEQUENCE</scope>
    <source>
        <strain evidence="1">PL_HMW_Pooled</strain>
    </source>
</reference>
<organism evidence="1 2">
    <name type="scientific">Frankliniella fusca</name>
    <dbReference type="NCBI Taxonomy" id="407009"/>
    <lineage>
        <taxon>Eukaryota</taxon>
        <taxon>Metazoa</taxon>
        <taxon>Ecdysozoa</taxon>
        <taxon>Arthropoda</taxon>
        <taxon>Hexapoda</taxon>
        <taxon>Insecta</taxon>
        <taxon>Pterygota</taxon>
        <taxon>Neoptera</taxon>
        <taxon>Paraneoptera</taxon>
        <taxon>Thysanoptera</taxon>
        <taxon>Terebrantia</taxon>
        <taxon>Thripoidea</taxon>
        <taxon>Thripidae</taxon>
        <taxon>Frankliniella</taxon>
    </lineage>
</organism>
<gene>
    <name evidence="1" type="ORF">KUF71_002384</name>
</gene>
<reference evidence="1" key="1">
    <citation type="submission" date="2021-07" db="EMBL/GenBank/DDBJ databases">
        <authorList>
            <person name="Catto M.A."/>
            <person name="Jacobson A."/>
            <person name="Kennedy G."/>
            <person name="Labadie P."/>
            <person name="Hunt B.G."/>
            <person name="Srinivasan R."/>
        </authorList>
    </citation>
    <scope>NUCLEOTIDE SEQUENCE</scope>
    <source>
        <strain evidence="1">PL_HMW_Pooled</strain>
        <tissue evidence="1">Head</tissue>
    </source>
</reference>
<comment type="caution">
    <text evidence="1">The sequence shown here is derived from an EMBL/GenBank/DDBJ whole genome shotgun (WGS) entry which is preliminary data.</text>
</comment>
<protein>
    <submittedName>
        <fullName evidence="1">Leucine aminopeptidase A</fullName>
    </submittedName>
</protein>
<keyword evidence="2" id="KW-1185">Reference proteome</keyword>
<proteinExistence type="predicted"/>
<evidence type="ECO:0000313" key="1">
    <source>
        <dbReference type="EMBL" id="KAK3924054.1"/>
    </source>
</evidence>
<dbReference type="GO" id="GO:0004177">
    <property type="term" value="F:aminopeptidase activity"/>
    <property type="evidence" value="ECO:0007669"/>
    <property type="project" value="UniProtKB-KW"/>
</dbReference>
<feature type="non-terminal residue" evidence="1">
    <location>
        <position position="75"/>
    </location>
</feature>
<name>A0AAE1HMH7_9NEOP</name>
<keyword evidence="1" id="KW-0378">Hydrolase</keyword>
<dbReference type="AlphaFoldDB" id="A0AAE1HMH7"/>
<evidence type="ECO:0000313" key="2">
    <source>
        <dbReference type="Proteomes" id="UP001219518"/>
    </source>
</evidence>
<dbReference type="EMBL" id="JAHWGI010001161">
    <property type="protein sequence ID" value="KAK3924054.1"/>
    <property type="molecule type" value="Genomic_DNA"/>
</dbReference>
<keyword evidence="1" id="KW-0031">Aminopeptidase</keyword>
<sequence>MPVPCVCGKRPIENDGYCKGNLFEMFCFISADVEKWFCPTCTRETDIFQKMDSKLEELKAYIDSKYANLSKSICE</sequence>
<dbReference type="Proteomes" id="UP001219518">
    <property type="component" value="Unassembled WGS sequence"/>
</dbReference>
<accession>A0AAE1HMH7</accession>